<dbReference type="InterPro" id="IPR029058">
    <property type="entry name" value="AB_hydrolase_fold"/>
</dbReference>
<reference evidence="8" key="1">
    <citation type="submission" date="2014-09" db="EMBL/GenBank/DDBJ databases">
        <authorList>
            <person name="Gomez-Valero L."/>
        </authorList>
    </citation>
    <scope>NUCLEOTIDE SEQUENCE [LARGE SCALE GENOMIC DNA]</scope>
    <source>
        <strain evidence="8">ATCC33218</strain>
    </source>
</reference>
<comment type="similarity">
    <text evidence="1">Belongs to the AB hydrolase superfamily. AB hydrolase 4 family.</text>
</comment>
<dbReference type="InterPro" id="IPR000952">
    <property type="entry name" value="AB_hydrolase_4_CS"/>
</dbReference>
<feature type="active site" description="Charge relay system" evidence="4">
    <location>
        <position position="152"/>
    </location>
</feature>
<dbReference type="PROSITE" id="PS01133">
    <property type="entry name" value="UPF0017"/>
    <property type="match status" value="1"/>
</dbReference>
<sequence length="336" mass="37869">MSLALVIMVKMMIINSNFKPAWWLTSSHGQTVYPTLARNISAPVDSMERLELPDGDFIDLAWAINGLDSQAPLVILLHGLGGSVESSYAAGFMHAFNRYGWRAVLMHFRGASPEPNRLPRAYHSGDTGDVDYFLKLLAQREPKTKKAVVGVSLGGNVLLKWLGEQEKQTLVDTAVAVSVPFELRLVADRIGRGFSRIYQAYLLRRMKKVFERKKAVFNGDVPQAFKDMDKWQCFWTFDEYVTAPLNGFPHVHDYYREASSRPYIAKITTPTLIIHALDDPFMTPEVVPSEEELSKEVTLELSAKGGHVGFITGNLPGKPVYWLEQRIPEHLSQVFK</sequence>
<keyword evidence="9" id="KW-1185">Reference proteome</keyword>
<evidence type="ECO:0000256" key="1">
    <source>
        <dbReference type="ARBA" id="ARBA00010884"/>
    </source>
</evidence>
<dbReference type="PIRSF" id="PIRSF005211">
    <property type="entry name" value="Ab_hydro_YheT"/>
    <property type="match status" value="1"/>
</dbReference>
<dbReference type="Gene3D" id="3.40.50.1820">
    <property type="entry name" value="alpha/beta hydrolase"/>
    <property type="match status" value="1"/>
</dbReference>
<dbReference type="GO" id="GO:0034338">
    <property type="term" value="F:short-chain carboxylesterase activity"/>
    <property type="evidence" value="ECO:0007669"/>
    <property type="project" value="TreeGrafter"/>
</dbReference>
<dbReference type="InterPro" id="IPR012020">
    <property type="entry name" value="ABHD4"/>
</dbReference>
<keyword evidence="3 6" id="KW-0378">Hydrolase</keyword>
<dbReference type="SUPFAM" id="SSF53474">
    <property type="entry name" value="alpha/beta-Hydrolases"/>
    <property type="match status" value="1"/>
</dbReference>
<dbReference type="GO" id="GO:0047372">
    <property type="term" value="F:monoacylglycerol lipase activity"/>
    <property type="evidence" value="ECO:0007669"/>
    <property type="project" value="TreeGrafter"/>
</dbReference>
<dbReference type="HOGENOM" id="CLU_032487_0_0_6"/>
<evidence type="ECO:0000256" key="2">
    <source>
        <dbReference type="ARBA" id="ARBA00022487"/>
    </source>
</evidence>
<gene>
    <name evidence="6" type="primary">yheT</name>
    <name evidence="6" type="ORF">LMI_2664</name>
    <name evidence="7" type="ORF">SAMN02982997_02430</name>
</gene>
<dbReference type="PANTHER" id="PTHR10794:SF94">
    <property type="entry name" value="ESTERASE YHET-RELATED"/>
    <property type="match status" value="1"/>
</dbReference>
<evidence type="ECO:0000256" key="3">
    <source>
        <dbReference type="ARBA" id="ARBA00022801"/>
    </source>
</evidence>
<dbReference type="Proteomes" id="UP000182998">
    <property type="component" value="Unassembled WGS sequence"/>
</dbReference>
<name>A0A098GHF9_LEGMI</name>
<feature type="active site" description="Charge relay system" evidence="4">
    <location>
        <position position="307"/>
    </location>
</feature>
<evidence type="ECO:0000259" key="5">
    <source>
        <dbReference type="Pfam" id="PF00561"/>
    </source>
</evidence>
<proteinExistence type="inferred from homology"/>
<evidence type="ECO:0000256" key="4">
    <source>
        <dbReference type="PIRSR" id="PIRSR005211-1"/>
    </source>
</evidence>
<evidence type="ECO:0000313" key="7">
    <source>
        <dbReference type="EMBL" id="SCY66843.1"/>
    </source>
</evidence>
<dbReference type="STRING" id="451.B6N58_02890"/>
<organism evidence="6 8">
    <name type="scientific">Legionella micdadei</name>
    <name type="common">Tatlockia micdadei</name>
    <dbReference type="NCBI Taxonomy" id="451"/>
    <lineage>
        <taxon>Bacteria</taxon>
        <taxon>Pseudomonadati</taxon>
        <taxon>Pseudomonadota</taxon>
        <taxon>Gammaproteobacteria</taxon>
        <taxon>Legionellales</taxon>
        <taxon>Legionellaceae</taxon>
        <taxon>Legionella</taxon>
    </lineage>
</organism>
<feature type="active site" description="Charge relay system" evidence="4">
    <location>
        <position position="279"/>
    </location>
</feature>
<keyword evidence="2" id="KW-0719">Serine esterase</keyword>
<dbReference type="EMBL" id="FMVN01000013">
    <property type="protein sequence ID" value="SCY66843.1"/>
    <property type="molecule type" value="Genomic_DNA"/>
</dbReference>
<dbReference type="Pfam" id="PF00561">
    <property type="entry name" value="Abhydrolase_1"/>
    <property type="match status" value="1"/>
</dbReference>
<dbReference type="InterPro" id="IPR000073">
    <property type="entry name" value="AB_hydrolase_1"/>
</dbReference>
<dbReference type="PATRIC" id="fig|451.8.peg.2599"/>
<dbReference type="AlphaFoldDB" id="A0A098GHF9"/>
<dbReference type="EC" id="3.1.1.-" evidence="6"/>
<evidence type="ECO:0000313" key="6">
    <source>
        <dbReference type="EMBL" id="CEG61918.1"/>
    </source>
</evidence>
<protein>
    <submittedName>
        <fullName evidence="6">Putative esterase yheT</fullName>
        <ecNumber evidence="6">3.1.1.-</ecNumber>
    </submittedName>
</protein>
<evidence type="ECO:0000313" key="8">
    <source>
        <dbReference type="Proteomes" id="UP000032414"/>
    </source>
</evidence>
<dbReference type="KEGG" id="tmc:LMI_2664"/>
<dbReference type="InterPro" id="IPR050960">
    <property type="entry name" value="AB_hydrolase_4_sf"/>
</dbReference>
<evidence type="ECO:0000313" key="9">
    <source>
        <dbReference type="Proteomes" id="UP000182998"/>
    </source>
</evidence>
<accession>A0A098GHF9</accession>
<dbReference type="EMBL" id="LN614830">
    <property type="protein sequence ID" value="CEG61918.1"/>
    <property type="molecule type" value="Genomic_DNA"/>
</dbReference>
<feature type="domain" description="AB hydrolase-1" evidence="5">
    <location>
        <begin position="72"/>
        <end position="313"/>
    </location>
</feature>
<reference evidence="7 9" key="3">
    <citation type="submission" date="2016-10" db="EMBL/GenBank/DDBJ databases">
        <authorList>
            <person name="Varghese N."/>
            <person name="Submissions S."/>
        </authorList>
    </citation>
    <scope>NUCLEOTIDE SEQUENCE [LARGE SCALE GENOMIC DNA]</scope>
    <source>
        <strain evidence="7 9">ATCC 33218</strain>
    </source>
</reference>
<dbReference type="NCBIfam" id="NF008218">
    <property type="entry name" value="PRK10985.1"/>
    <property type="match status" value="1"/>
</dbReference>
<dbReference type="PANTHER" id="PTHR10794">
    <property type="entry name" value="ABHYDROLASE DOMAIN-CONTAINING PROTEIN"/>
    <property type="match status" value="1"/>
</dbReference>
<dbReference type="Proteomes" id="UP000032414">
    <property type="component" value="Chromosome I"/>
</dbReference>
<reference evidence="6" key="2">
    <citation type="submission" date="2014-09" db="EMBL/GenBank/DDBJ databases">
        <authorList>
            <person name="GOMEZ-VALERO Laura"/>
        </authorList>
    </citation>
    <scope>NUCLEOTIDE SEQUENCE</scope>
    <source>
        <strain evidence="6">ATCC33218</strain>
    </source>
</reference>